<dbReference type="PROSITE" id="PS00854">
    <property type="entry name" value="PROTEASOME_BETA_1"/>
    <property type="match status" value="1"/>
</dbReference>
<dbReference type="Proteomes" id="UP001485043">
    <property type="component" value="Unassembled WGS sequence"/>
</dbReference>
<dbReference type="InterPro" id="IPR023333">
    <property type="entry name" value="Proteasome_suB-type"/>
</dbReference>
<comment type="similarity">
    <text evidence="11">Belongs to the peptidase T1B family.</text>
</comment>
<dbReference type="InterPro" id="IPR000243">
    <property type="entry name" value="Pept_T1A_subB"/>
</dbReference>
<dbReference type="Pfam" id="PF00227">
    <property type="entry name" value="Proteasome"/>
    <property type="match status" value="1"/>
</dbReference>
<comment type="caution">
    <text evidence="12">The sequence shown here is derived from an EMBL/GenBank/DDBJ whole genome shotgun (WGS) entry which is preliminary data.</text>
</comment>
<dbReference type="InterPro" id="IPR016050">
    <property type="entry name" value="Proteasome_bsu_CS"/>
</dbReference>
<feature type="active site" description="Nucleophile" evidence="10">
    <location>
        <position position="31"/>
    </location>
</feature>
<dbReference type="GO" id="GO:0005634">
    <property type="term" value="C:nucleus"/>
    <property type="evidence" value="ECO:0007669"/>
    <property type="project" value="UniProtKB-SubCell"/>
</dbReference>
<evidence type="ECO:0000256" key="4">
    <source>
        <dbReference type="ARBA" id="ARBA00022490"/>
    </source>
</evidence>
<accession>A0AAW1SL95</accession>
<evidence type="ECO:0000256" key="11">
    <source>
        <dbReference type="RuleBase" id="RU004203"/>
    </source>
</evidence>
<protein>
    <recommendedName>
        <fullName evidence="11">Proteasome subunit beta</fullName>
    </recommendedName>
</protein>
<comment type="function">
    <text evidence="2">The proteasome is a multicatalytic proteinase complex which is characterized by its ability to cleave peptides with Arg, Phe, Tyr, Leu, and Glu adjacent to the leaving group at neutral or slightly basic pH. The proteasome has an ATP-dependent proteolytic activity.</text>
</comment>
<reference evidence="12 13" key="1">
    <citation type="journal article" date="2024" name="Nat. Commun.">
        <title>Phylogenomics reveals the evolutionary origins of lichenization in chlorophyte algae.</title>
        <authorList>
            <person name="Puginier C."/>
            <person name="Libourel C."/>
            <person name="Otte J."/>
            <person name="Skaloud P."/>
            <person name="Haon M."/>
            <person name="Grisel S."/>
            <person name="Petersen M."/>
            <person name="Berrin J.G."/>
            <person name="Delaux P.M."/>
            <person name="Dal Grande F."/>
            <person name="Keller J."/>
        </authorList>
    </citation>
    <scope>NUCLEOTIDE SEQUENCE [LARGE SCALE GENOMIC DNA]</scope>
    <source>
        <strain evidence="12 13">SAG 2523</strain>
    </source>
</reference>
<comment type="subcellular location">
    <subcellularLocation>
        <location evidence="11">Cytoplasm</location>
    </subcellularLocation>
    <subcellularLocation>
        <location evidence="11">Nucleus</location>
    </subcellularLocation>
</comment>
<sequence length="266" mass="28497">MTAGFQFDLCKRNQLLESKGVKGVSVTKTGTTIAGLVFKDGVVLGADTRSTSGSTVADKNCEKIHFIAPNIYCCGAGTAADTENVTGMISSSLDLHRYATGRESRVVTAMTMLKSHLFRYQGHVSAALVLGGVDFRGPHLFTVYPHGSTDSLPFCTMGSGSLNAMAVFESGYKDNLTREEAVELVANAIKAGIYNDLGSGSNVDICVITKGHVDYLRNHEYLQGKTYQRRQPVVYQKGTTAITKESLVSLSDLTIQDGDATAMDTS</sequence>
<dbReference type="PANTHER" id="PTHR32194:SF4">
    <property type="entry name" value="PROTEASOME SUBUNIT BETA TYPE-7"/>
    <property type="match status" value="1"/>
</dbReference>
<comment type="catalytic activity">
    <reaction evidence="1">
        <text>Cleavage of peptide bonds with very broad specificity.</text>
        <dbReference type="EC" id="3.4.25.1"/>
    </reaction>
</comment>
<comment type="subunit">
    <text evidence="11">Component of the proteasome complex.</text>
</comment>
<evidence type="ECO:0000256" key="8">
    <source>
        <dbReference type="ARBA" id="ARBA00022942"/>
    </source>
</evidence>
<dbReference type="CDD" id="cd03763">
    <property type="entry name" value="proteasome_beta_type_7"/>
    <property type="match status" value="1"/>
</dbReference>
<dbReference type="FunFam" id="3.60.20.10:FF:000005">
    <property type="entry name" value="Proteasome subunit beta type-2"/>
    <property type="match status" value="1"/>
</dbReference>
<keyword evidence="7" id="KW-0378">Hydrolase</keyword>
<dbReference type="GO" id="GO:0005839">
    <property type="term" value="C:proteasome core complex"/>
    <property type="evidence" value="ECO:0007669"/>
    <property type="project" value="InterPro"/>
</dbReference>
<evidence type="ECO:0000256" key="1">
    <source>
        <dbReference type="ARBA" id="ARBA00001198"/>
    </source>
</evidence>
<proteinExistence type="inferred from homology"/>
<evidence type="ECO:0000256" key="10">
    <source>
        <dbReference type="PIRSR" id="PIRSR600243-1"/>
    </source>
</evidence>
<organism evidence="12 13">
    <name type="scientific">Apatococcus fuscideae</name>
    <dbReference type="NCBI Taxonomy" id="2026836"/>
    <lineage>
        <taxon>Eukaryota</taxon>
        <taxon>Viridiplantae</taxon>
        <taxon>Chlorophyta</taxon>
        <taxon>core chlorophytes</taxon>
        <taxon>Trebouxiophyceae</taxon>
        <taxon>Chlorellales</taxon>
        <taxon>Chlorellaceae</taxon>
        <taxon>Apatococcus</taxon>
    </lineage>
</organism>
<dbReference type="InterPro" id="IPR001353">
    <property type="entry name" value="Proteasome_sua/b"/>
</dbReference>
<dbReference type="PANTHER" id="PTHR32194">
    <property type="entry name" value="METALLOPROTEASE TLDD"/>
    <property type="match status" value="1"/>
</dbReference>
<evidence type="ECO:0000256" key="5">
    <source>
        <dbReference type="ARBA" id="ARBA00022670"/>
    </source>
</evidence>
<comment type="subunit">
    <text evidence="3">Component of the 20S core complex of the 26S proteasome. The 26S proteasome is composed of a core protease (CP), known as the 20S proteasome, capped at one or both ends by the 19S regulatory particle (RP/PA700). The 20S proteasome core is composed of 28 subunits that are arranged in four stacked rings, resulting in a barrel-shaped structure. The two end rings are each formed by seven alpha subunits, and the two central rings are each formed by seven beta subunits. The catalytic chamber with the active sites is on the inside of the barrel.</text>
</comment>
<name>A0AAW1SL95_9CHLO</name>
<keyword evidence="9 11" id="KW-0539">Nucleus</keyword>
<dbReference type="InterPro" id="IPR029055">
    <property type="entry name" value="Ntn_hydrolases_N"/>
</dbReference>
<evidence type="ECO:0000256" key="9">
    <source>
        <dbReference type="ARBA" id="ARBA00023242"/>
    </source>
</evidence>
<dbReference type="EMBL" id="JALJOV010001483">
    <property type="protein sequence ID" value="KAK9847230.1"/>
    <property type="molecule type" value="Genomic_DNA"/>
</dbReference>
<comment type="function">
    <text evidence="11">Component of the proteasome, a multicatalytic proteinase complex which is characterized by its ability to cleave peptides with Arg, Phe, Tyr, Leu, and Glu adjacent to the leaving group at neutral or slightly basic pH. The proteasome has an ATP-dependent proteolytic activity.</text>
</comment>
<keyword evidence="5" id="KW-0645">Protease</keyword>
<evidence type="ECO:0000313" key="13">
    <source>
        <dbReference type="Proteomes" id="UP001485043"/>
    </source>
</evidence>
<evidence type="ECO:0000256" key="2">
    <source>
        <dbReference type="ARBA" id="ARBA00002000"/>
    </source>
</evidence>
<keyword evidence="13" id="KW-1185">Reference proteome</keyword>
<dbReference type="SUPFAM" id="SSF56235">
    <property type="entry name" value="N-terminal nucleophile aminohydrolases (Ntn hydrolases)"/>
    <property type="match status" value="1"/>
</dbReference>
<evidence type="ECO:0000256" key="6">
    <source>
        <dbReference type="ARBA" id="ARBA00022698"/>
    </source>
</evidence>
<dbReference type="GO" id="GO:0051603">
    <property type="term" value="P:proteolysis involved in protein catabolic process"/>
    <property type="evidence" value="ECO:0007669"/>
    <property type="project" value="InterPro"/>
</dbReference>
<keyword evidence="6" id="KW-0888">Threonine protease</keyword>
<keyword evidence="8 11" id="KW-0647">Proteasome</keyword>
<evidence type="ECO:0000256" key="7">
    <source>
        <dbReference type="ARBA" id="ARBA00022801"/>
    </source>
</evidence>
<dbReference type="GO" id="GO:0005737">
    <property type="term" value="C:cytoplasm"/>
    <property type="evidence" value="ECO:0007669"/>
    <property type="project" value="UniProtKB-SubCell"/>
</dbReference>
<gene>
    <name evidence="12" type="ORF">WJX84_003108</name>
</gene>
<dbReference type="AlphaFoldDB" id="A0AAW1SL95"/>
<dbReference type="Gene3D" id="3.60.20.10">
    <property type="entry name" value="Glutamine Phosphoribosylpyrophosphate, subunit 1, domain 1"/>
    <property type="match status" value="1"/>
</dbReference>
<evidence type="ECO:0000256" key="3">
    <source>
        <dbReference type="ARBA" id="ARBA00011517"/>
    </source>
</evidence>
<dbReference type="PROSITE" id="PS51476">
    <property type="entry name" value="PROTEASOME_BETA_2"/>
    <property type="match status" value="1"/>
</dbReference>
<keyword evidence="4 11" id="KW-0963">Cytoplasm</keyword>
<dbReference type="PRINTS" id="PR00141">
    <property type="entry name" value="PROTEASOME"/>
</dbReference>
<dbReference type="GO" id="GO:0004298">
    <property type="term" value="F:threonine-type endopeptidase activity"/>
    <property type="evidence" value="ECO:0007669"/>
    <property type="project" value="UniProtKB-KW"/>
</dbReference>
<evidence type="ECO:0000313" key="12">
    <source>
        <dbReference type="EMBL" id="KAK9847230.1"/>
    </source>
</evidence>